<dbReference type="Gene3D" id="3.40.605.10">
    <property type="entry name" value="Aldehyde Dehydrogenase, Chain A, domain 1"/>
    <property type="match status" value="1"/>
</dbReference>
<dbReference type="InterPro" id="IPR029510">
    <property type="entry name" value="Ald_DH_CS_GLU"/>
</dbReference>
<dbReference type="InterPro" id="IPR016162">
    <property type="entry name" value="Ald_DH_N"/>
</dbReference>
<feature type="active site" evidence="2">
    <location>
        <position position="256"/>
    </location>
</feature>
<feature type="region of interest" description="Disordered" evidence="4">
    <location>
        <begin position="1"/>
        <end position="37"/>
    </location>
</feature>
<dbReference type="Proteomes" id="UP001499967">
    <property type="component" value="Unassembled WGS sequence"/>
</dbReference>
<feature type="compositionally biased region" description="Polar residues" evidence="4">
    <location>
        <begin position="27"/>
        <end position="36"/>
    </location>
</feature>
<dbReference type="Gene3D" id="3.40.309.10">
    <property type="entry name" value="Aldehyde Dehydrogenase, Chain A, domain 2"/>
    <property type="match status" value="1"/>
</dbReference>
<evidence type="ECO:0000259" key="5">
    <source>
        <dbReference type="Pfam" id="PF00171"/>
    </source>
</evidence>
<dbReference type="PROSITE" id="PS00687">
    <property type="entry name" value="ALDEHYDE_DEHYDR_GLU"/>
    <property type="match status" value="1"/>
</dbReference>
<dbReference type="EMBL" id="BAAAHP010000166">
    <property type="protein sequence ID" value="GAA0896200.1"/>
    <property type="molecule type" value="Genomic_DNA"/>
</dbReference>
<dbReference type="PANTHER" id="PTHR11699">
    <property type="entry name" value="ALDEHYDE DEHYDROGENASE-RELATED"/>
    <property type="match status" value="1"/>
</dbReference>
<evidence type="ECO:0000313" key="7">
    <source>
        <dbReference type="Proteomes" id="UP001499967"/>
    </source>
</evidence>
<evidence type="ECO:0000256" key="4">
    <source>
        <dbReference type="SAM" id="MobiDB-lite"/>
    </source>
</evidence>
<dbReference type="InterPro" id="IPR016160">
    <property type="entry name" value="Ald_DH_CS_CYS"/>
</dbReference>
<dbReference type="SUPFAM" id="SSF53720">
    <property type="entry name" value="ALDH-like"/>
    <property type="match status" value="1"/>
</dbReference>
<evidence type="ECO:0000313" key="6">
    <source>
        <dbReference type="EMBL" id="GAA0896200.1"/>
    </source>
</evidence>
<dbReference type="InterPro" id="IPR016161">
    <property type="entry name" value="Ald_DH/histidinol_DH"/>
</dbReference>
<evidence type="ECO:0000256" key="2">
    <source>
        <dbReference type="PROSITE-ProRule" id="PRU10007"/>
    </source>
</evidence>
<comment type="similarity">
    <text evidence="3">Belongs to the aldehyde dehydrogenase family.</text>
</comment>
<sequence length="499" mass="52784">MIVTHDGAPREYPNLIDGKETPAADGQTFTSTNPTTGREWGTFALSGPADVDAAVRAADRAFHGPWAAMSPTQRGRLLSRWGALIAENAEFVGRLESIQNGKVLAEMRTQAIVSEDWLHYYGGLADKVEGSVVPLARSSVLNYTLREPLGVVAVVLPWNSPTFMTVMAAAPALAAGNTVVIKPSEITSASAVELATLALAAGLPEGVVNVMTGLRECGEALIDHPQVRKVSFIGSVPAGRAIGARAGGRLITSTLELGGKSPNIVFADADLDLAENGLLTGIFAAAGQTCVAGSRAYVHESVYDELVGRIVDRAGSIELGDPLLERTQMGPVATSAQLAKDEALVEKAVAEGAEVLHGGARVTVPDHPDGFFYAPTILHRAAAAHTIMREEVFGPVLAVTPFRDDAEVVALANDSDFGLAAGVWTRDVRRAHTMARALQAGTVWINTYRALAYNSPFGGYKDSGTGRNNGLEAIHQYLQTKSVWCELGTDIPDPFVIRV</sequence>
<dbReference type="Pfam" id="PF00171">
    <property type="entry name" value="Aldedh"/>
    <property type="match status" value="1"/>
</dbReference>
<feature type="domain" description="Aldehyde dehydrogenase" evidence="5">
    <location>
        <begin position="25"/>
        <end position="483"/>
    </location>
</feature>
<dbReference type="InterPro" id="IPR016163">
    <property type="entry name" value="Ald_DH_C"/>
</dbReference>
<dbReference type="PROSITE" id="PS00070">
    <property type="entry name" value="ALDEHYDE_DEHYDR_CYS"/>
    <property type="match status" value="1"/>
</dbReference>
<evidence type="ECO:0000256" key="1">
    <source>
        <dbReference type="ARBA" id="ARBA00023002"/>
    </source>
</evidence>
<reference evidence="7" key="1">
    <citation type="journal article" date="2019" name="Int. J. Syst. Evol. Microbiol.">
        <title>The Global Catalogue of Microorganisms (GCM) 10K type strain sequencing project: providing services to taxonomists for standard genome sequencing and annotation.</title>
        <authorList>
            <consortium name="The Broad Institute Genomics Platform"/>
            <consortium name="The Broad Institute Genome Sequencing Center for Infectious Disease"/>
            <person name="Wu L."/>
            <person name="Ma J."/>
        </authorList>
    </citation>
    <scope>NUCLEOTIDE SEQUENCE [LARGE SCALE GENOMIC DNA]</scope>
    <source>
        <strain evidence="7">JCM 11117</strain>
    </source>
</reference>
<dbReference type="CDD" id="cd07114">
    <property type="entry name" value="ALDH_DhaS"/>
    <property type="match status" value="1"/>
</dbReference>
<name>A0ABP3YJX8_9PSEU</name>
<protein>
    <submittedName>
        <fullName evidence="6">Aldehyde dehydrogenase</fullName>
    </submittedName>
</protein>
<proteinExistence type="inferred from homology"/>
<accession>A0ABP3YJX8</accession>
<gene>
    <name evidence="6" type="ORF">GCM10009559_54280</name>
</gene>
<dbReference type="InterPro" id="IPR015590">
    <property type="entry name" value="Aldehyde_DH_dom"/>
</dbReference>
<organism evidence="6 7">
    <name type="scientific">Pseudonocardia zijingensis</name>
    <dbReference type="NCBI Taxonomy" id="153376"/>
    <lineage>
        <taxon>Bacteria</taxon>
        <taxon>Bacillati</taxon>
        <taxon>Actinomycetota</taxon>
        <taxon>Actinomycetes</taxon>
        <taxon>Pseudonocardiales</taxon>
        <taxon>Pseudonocardiaceae</taxon>
        <taxon>Pseudonocardia</taxon>
    </lineage>
</organism>
<keyword evidence="7" id="KW-1185">Reference proteome</keyword>
<comment type="caution">
    <text evidence="6">The sequence shown here is derived from an EMBL/GenBank/DDBJ whole genome shotgun (WGS) entry which is preliminary data.</text>
</comment>
<keyword evidence="1 3" id="KW-0560">Oxidoreductase</keyword>
<dbReference type="RefSeq" id="WP_343944431.1">
    <property type="nucleotide sequence ID" value="NZ_BAAAHP010000166.1"/>
</dbReference>
<evidence type="ECO:0000256" key="3">
    <source>
        <dbReference type="RuleBase" id="RU003345"/>
    </source>
</evidence>